<evidence type="ECO:0000256" key="2">
    <source>
        <dbReference type="ARBA" id="ARBA00022676"/>
    </source>
</evidence>
<dbReference type="InterPro" id="IPR029044">
    <property type="entry name" value="Nucleotide-diphossugar_trans"/>
</dbReference>
<dbReference type="Pfam" id="PF00535">
    <property type="entry name" value="Glycos_transf_2"/>
    <property type="match status" value="1"/>
</dbReference>
<keyword evidence="11" id="KW-1185">Reference proteome</keyword>
<dbReference type="PANTHER" id="PTHR48090:SF3">
    <property type="entry name" value="UNDECAPRENYL-PHOSPHATE 4-DEOXY-4-FORMAMIDO-L-ARABINOSE TRANSFERASE"/>
    <property type="match status" value="1"/>
</dbReference>
<dbReference type="InterPro" id="IPR050256">
    <property type="entry name" value="Glycosyltransferase_2"/>
</dbReference>
<feature type="transmembrane region" description="Helical" evidence="8">
    <location>
        <begin position="233"/>
        <end position="254"/>
    </location>
</feature>
<reference evidence="11" key="1">
    <citation type="journal article" date="2019" name="Int. J. Syst. Evol. Microbiol.">
        <title>The Global Catalogue of Microorganisms (GCM) 10K type strain sequencing project: providing services to taxonomists for standard genome sequencing and annotation.</title>
        <authorList>
            <consortium name="The Broad Institute Genomics Platform"/>
            <consortium name="The Broad Institute Genome Sequencing Center for Infectious Disease"/>
            <person name="Wu L."/>
            <person name="Ma J."/>
        </authorList>
    </citation>
    <scope>NUCLEOTIDE SEQUENCE [LARGE SCALE GENOMIC DNA]</scope>
    <source>
        <strain evidence="11">JCM 17214</strain>
    </source>
</reference>
<dbReference type="RefSeq" id="WP_345117164.1">
    <property type="nucleotide sequence ID" value="NZ_BAABDH010000109.1"/>
</dbReference>
<evidence type="ECO:0000259" key="9">
    <source>
        <dbReference type="Pfam" id="PF00535"/>
    </source>
</evidence>
<keyword evidence="3" id="KW-0808">Transferase</keyword>
<sequence length="312" mass="34833">MQPAPEYSVVIPTYRGQDTLRPLVEQLQQFFSAAALRYEIILVNDCGPDRSWQVMQELQQEQGADVVKIVKLARNFGQHNALICGFAHAQGEFIITMDEDLQHSPADIAHLIAAQATGDFDVVYGKYAALQHSGFRNITSQALKQLLRASIPDLHPDYTAFRLIKAGIARHCLTMSNSYTFLDGYLTWITNNVGSVTVSHQERAAGESSYTVRKLIEHSINIFVTFSDLPVRLFSITAVVIFFLTSCYALYILGRKLIFDDLSSGFPTLAILLGFGVGLVLLGLGILGEYIHRINLKTTRRPVFVEAEVKHR</sequence>
<evidence type="ECO:0000313" key="10">
    <source>
        <dbReference type="EMBL" id="GAA3951470.1"/>
    </source>
</evidence>
<dbReference type="Proteomes" id="UP001499909">
    <property type="component" value="Unassembled WGS sequence"/>
</dbReference>
<keyword evidence="7 8" id="KW-0472">Membrane</keyword>
<feature type="domain" description="Glycosyltransferase 2-like" evidence="9">
    <location>
        <begin position="8"/>
        <end position="140"/>
    </location>
</feature>
<keyword evidence="1" id="KW-1003">Cell membrane</keyword>
<dbReference type="InterPro" id="IPR001173">
    <property type="entry name" value="Glyco_trans_2-like"/>
</dbReference>
<gene>
    <name evidence="10" type="ORF">GCM10022406_36650</name>
</gene>
<comment type="caution">
    <text evidence="10">The sequence shown here is derived from an EMBL/GenBank/DDBJ whole genome shotgun (WGS) entry which is preliminary data.</text>
</comment>
<evidence type="ECO:0000256" key="1">
    <source>
        <dbReference type="ARBA" id="ARBA00022475"/>
    </source>
</evidence>
<protein>
    <submittedName>
        <fullName evidence="10">Glycosyltransferase family 2 protein</fullName>
    </submittedName>
</protein>
<evidence type="ECO:0000256" key="5">
    <source>
        <dbReference type="ARBA" id="ARBA00022985"/>
    </source>
</evidence>
<dbReference type="Gene3D" id="3.90.550.10">
    <property type="entry name" value="Spore Coat Polysaccharide Biosynthesis Protein SpsA, Chain A"/>
    <property type="match status" value="1"/>
</dbReference>
<evidence type="ECO:0000256" key="3">
    <source>
        <dbReference type="ARBA" id="ARBA00022679"/>
    </source>
</evidence>
<feature type="transmembrane region" description="Helical" evidence="8">
    <location>
        <begin position="266"/>
        <end position="291"/>
    </location>
</feature>
<evidence type="ECO:0000256" key="7">
    <source>
        <dbReference type="ARBA" id="ARBA00023136"/>
    </source>
</evidence>
<evidence type="ECO:0000313" key="11">
    <source>
        <dbReference type="Proteomes" id="UP001499909"/>
    </source>
</evidence>
<dbReference type="CDD" id="cd04187">
    <property type="entry name" value="DPM1_like_bac"/>
    <property type="match status" value="1"/>
</dbReference>
<evidence type="ECO:0000256" key="4">
    <source>
        <dbReference type="ARBA" id="ARBA00022692"/>
    </source>
</evidence>
<accession>A0ABP7NPI3</accession>
<evidence type="ECO:0000256" key="8">
    <source>
        <dbReference type="SAM" id="Phobius"/>
    </source>
</evidence>
<name>A0ABP7NPI3_9BACT</name>
<dbReference type="EMBL" id="BAABDH010000109">
    <property type="protein sequence ID" value="GAA3951470.1"/>
    <property type="molecule type" value="Genomic_DNA"/>
</dbReference>
<evidence type="ECO:0000256" key="6">
    <source>
        <dbReference type="ARBA" id="ARBA00022989"/>
    </source>
</evidence>
<keyword evidence="2" id="KW-0328">Glycosyltransferase</keyword>
<organism evidence="10 11">
    <name type="scientific">Hymenobacter algoricola</name>
    <dbReference type="NCBI Taxonomy" id="486267"/>
    <lineage>
        <taxon>Bacteria</taxon>
        <taxon>Pseudomonadati</taxon>
        <taxon>Bacteroidota</taxon>
        <taxon>Cytophagia</taxon>
        <taxon>Cytophagales</taxon>
        <taxon>Hymenobacteraceae</taxon>
        <taxon>Hymenobacter</taxon>
    </lineage>
</organism>
<dbReference type="PANTHER" id="PTHR48090">
    <property type="entry name" value="UNDECAPRENYL-PHOSPHATE 4-DEOXY-4-FORMAMIDO-L-ARABINOSE TRANSFERASE-RELATED"/>
    <property type="match status" value="1"/>
</dbReference>
<keyword evidence="4 8" id="KW-0812">Transmembrane</keyword>
<keyword evidence="6 8" id="KW-1133">Transmembrane helix</keyword>
<keyword evidence="5" id="KW-0448">Lipopolysaccharide biosynthesis</keyword>
<dbReference type="SUPFAM" id="SSF53448">
    <property type="entry name" value="Nucleotide-diphospho-sugar transferases"/>
    <property type="match status" value="1"/>
</dbReference>
<proteinExistence type="predicted"/>